<protein>
    <submittedName>
        <fullName evidence="2">Uncharacterized protein</fullName>
    </submittedName>
</protein>
<evidence type="ECO:0000313" key="2">
    <source>
        <dbReference type="EMBL" id="ASJ05516.1"/>
    </source>
</evidence>
<dbReference type="Proteomes" id="UP000250272">
    <property type="component" value="Chromosome"/>
</dbReference>
<keyword evidence="3" id="KW-1185">Reference proteome</keyword>
<evidence type="ECO:0000313" key="3">
    <source>
        <dbReference type="Proteomes" id="UP000250272"/>
    </source>
</evidence>
<dbReference type="AlphaFoldDB" id="A0A2Z2MHX7"/>
<feature type="transmembrane region" description="Helical" evidence="1">
    <location>
        <begin position="53"/>
        <end position="77"/>
    </location>
</feature>
<sequence>MGSSMACEELIRKLALGFALMFVSGFLILYYAIRKLACASTNLCSVSHWPETPAINSVDMLVVAFVVTVLFISFVWYSSYGGKRNES</sequence>
<proteinExistence type="predicted"/>
<dbReference type="OrthoDB" id="102548at2157"/>
<gene>
    <name evidence="2" type="ORF">A3L01_09135</name>
</gene>
<accession>A0A2Z2MHX7</accession>
<keyword evidence="1" id="KW-0472">Membrane</keyword>
<name>A0A2Z2MHX7_9EURY</name>
<dbReference type="RefSeq" id="WP_088865515.1">
    <property type="nucleotide sequence ID" value="NZ_CP015101.1"/>
</dbReference>
<keyword evidence="1" id="KW-0812">Transmembrane</keyword>
<dbReference type="KEGG" id="tbs:A3L01_09135"/>
<evidence type="ECO:0000256" key="1">
    <source>
        <dbReference type="SAM" id="Phobius"/>
    </source>
</evidence>
<dbReference type="EMBL" id="CP015101">
    <property type="protein sequence ID" value="ASJ05516.1"/>
    <property type="molecule type" value="Genomic_DNA"/>
</dbReference>
<reference evidence="2 3" key="1">
    <citation type="submission" date="2016-04" db="EMBL/GenBank/DDBJ databases">
        <title>Complete genome sequence of Thermococcus barossii type strain SHCK-94.</title>
        <authorList>
            <person name="Oger P.M."/>
        </authorList>
    </citation>
    <scope>NUCLEOTIDE SEQUENCE [LARGE SCALE GENOMIC DNA]</scope>
    <source>
        <strain evidence="2 3">SHCK-94</strain>
    </source>
</reference>
<feature type="transmembrane region" description="Helical" evidence="1">
    <location>
        <begin position="14"/>
        <end position="33"/>
    </location>
</feature>
<dbReference type="GeneID" id="33326939"/>
<keyword evidence="1" id="KW-1133">Transmembrane helix</keyword>
<organism evidence="2 3">
    <name type="scientific">Thermococcus barossii</name>
    <dbReference type="NCBI Taxonomy" id="54077"/>
    <lineage>
        <taxon>Archaea</taxon>
        <taxon>Methanobacteriati</taxon>
        <taxon>Methanobacteriota</taxon>
        <taxon>Thermococci</taxon>
        <taxon>Thermococcales</taxon>
        <taxon>Thermococcaceae</taxon>
        <taxon>Thermococcus</taxon>
    </lineage>
</organism>